<dbReference type="InterPro" id="IPR008733">
    <property type="entry name" value="PEX11"/>
</dbReference>
<organism evidence="6 7">
    <name type="scientific">Malassezia japonica</name>
    <dbReference type="NCBI Taxonomy" id="223818"/>
    <lineage>
        <taxon>Eukaryota</taxon>
        <taxon>Fungi</taxon>
        <taxon>Dikarya</taxon>
        <taxon>Basidiomycota</taxon>
        <taxon>Ustilaginomycotina</taxon>
        <taxon>Malasseziomycetes</taxon>
        <taxon>Malasseziales</taxon>
        <taxon>Malasseziaceae</taxon>
        <taxon>Malassezia</taxon>
    </lineage>
</organism>
<dbReference type="EMBL" id="CP119960">
    <property type="protein sequence ID" value="WFD39092.1"/>
    <property type="molecule type" value="Genomic_DNA"/>
</dbReference>
<reference evidence="6" key="1">
    <citation type="submission" date="2023-03" db="EMBL/GenBank/DDBJ databases">
        <title>Mating type loci evolution in Malassezia.</title>
        <authorList>
            <person name="Coelho M.A."/>
        </authorList>
    </citation>
    <scope>NUCLEOTIDE SEQUENCE</scope>
    <source>
        <strain evidence="6">CBS 9431</strain>
    </source>
</reference>
<dbReference type="AlphaFoldDB" id="A0AAF0F224"/>
<dbReference type="GeneID" id="85225712"/>
<keyword evidence="1" id="KW-0962">Peroxisome biogenesis</keyword>
<keyword evidence="7" id="KW-1185">Reference proteome</keyword>
<keyword evidence="3" id="KW-0576">Peroxisome</keyword>
<evidence type="ECO:0000256" key="1">
    <source>
        <dbReference type="ARBA" id="ARBA00022593"/>
    </source>
</evidence>
<feature type="region of interest" description="Disordered" evidence="5">
    <location>
        <begin position="203"/>
        <end position="230"/>
    </location>
</feature>
<keyword evidence="2" id="KW-0472">Membrane</keyword>
<dbReference type="PANTHER" id="PTHR12652">
    <property type="entry name" value="PEROXISOMAL BIOGENESIS FACTOR 11"/>
    <property type="match status" value="1"/>
</dbReference>
<dbReference type="GO" id="GO:0016559">
    <property type="term" value="P:peroxisome fission"/>
    <property type="evidence" value="ECO:0007669"/>
    <property type="project" value="InterPro"/>
</dbReference>
<dbReference type="RefSeq" id="XP_060121989.1">
    <property type="nucleotide sequence ID" value="XM_060266006.1"/>
</dbReference>
<name>A0AAF0F224_9BASI</name>
<evidence type="ECO:0000256" key="2">
    <source>
        <dbReference type="ARBA" id="ARBA00023136"/>
    </source>
</evidence>
<protein>
    <submittedName>
        <fullName evidence="6">Uncharacterized protein</fullName>
    </submittedName>
</protein>
<evidence type="ECO:0000256" key="3">
    <source>
        <dbReference type="ARBA" id="ARBA00023140"/>
    </source>
</evidence>
<dbReference type="PANTHER" id="PTHR12652:SF25">
    <property type="entry name" value="MICROBODY (PEROXISOME) PROLIFERATION PROTEIN PEROXIN 11C (EUROFUNG)"/>
    <property type="match status" value="1"/>
</dbReference>
<evidence type="ECO:0000256" key="5">
    <source>
        <dbReference type="SAM" id="MobiDB-lite"/>
    </source>
</evidence>
<evidence type="ECO:0000313" key="6">
    <source>
        <dbReference type="EMBL" id="WFD39092.1"/>
    </source>
</evidence>
<proteinExistence type="predicted"/>
<dbReference type="Proteomes" id="UP001217754">
    <property type="component" value="Chromosome 3"/>
</dbReference>
<evidence type="ECO:0000256" key="4">
    <source>
        <dbReference type="ARBA" id="ARBA00046271"/>
    </source>
</evidence>
<gene>
    <name evidence="6" type="ORF">MJAP1_002063</name>
</gene>
<accession>A0AAF0F224</accession>
<dbReference type="Pfam" id="PF05648">
    <property type="entry name" value="PEX11"/>
    <property type="match status" value="1"/>
</dbReference>
<sequence>MSKPAVPTPAEKRSLVDEVLGAFRHVPPSKTLDHVGRFLSTWSGTDKSLMTVQYSSKAVVGVLLFLQGVRARLNLSTVGKTPSGVAPLLKLADLIGDARILYRIWGLLPMIQWLITIERTPPPTKLLLQIERIQAWSMVAYCPMEAIAYLGYHKVLNVSTDAQNWLWKHALRLWLLYIVLQFVHLIEDNRLLRLRTKALERSRGHPQPRVVKGSTEPSAPLSEDQQVTRRMWDEIRERKTSTGRCRAA</sequence>
<dbReference type="GO" id="GO:0005778">
    <property type="term" value="C:peroxisomal membrane"/>
    <property type="evidence" value="ECO:0007669"/>
    <property type="project" value="UniProtKB-SubCell"/>
</dbReference>
<comment type="subcellular location">
    <subcellularLocation>
        <location evidence="4">Peroxisome membrane</location>
    </subcellularLocation>
</comment>
<evidence type="ECO:0000313" key="7">
    <source>
        <dbReference type="Proteomes" id="UP001217754"/>
    </source>
</evidence>